<evidence type="ECO:0000256" key="3">
    <source>
        <dbReference type="ARBA" id="ARBA00022679"/>
    </source>
</evidence>
<dbReference type="PANTHER" id="PTHR38686">
    <property type="entry name" value="APOLIPOPROTEIN N-ACYLTRANSFERASE"/>
    <property type="match status" value="1"/>
</dbReference>
<dbReference type="InterPro" id="IPR036526">
    <property type="entry name" value="C-N_Hydrolase_sf"/>
</dbReference>
<dbReference type="InterPro" id="IPR045378">
    <property type="entry name" value="LNT_N"/>
</dbReference>
<keyword evidence="11" id="KW-1185">Reference proteome</keyword>
<dbReference type="Gene3D" id="3.60.110.10">
    <property type="entry name" value="Carbon-nitrogen hydrolase"/>
    <property type="match status" value="1"/>
</dbReference>
<comment type="subcellular location">
    <subcellularLocation>
        <location evidence="1">Cell membrane</location>
        <topology evidence="1">Multi-pass membrane protein</topology>
    </subcellularLocation>
</comment>
<evidence type="ECO:0000256" key="4">
    <source>
        <dbReference type="ARBA" id="ARBA00022692"/>
    </source>
</evidence>
<evidence type="ECO:0000313" key="11">
    <source>
        <dbReference type="Proteomes" id="UP000216052"/>
    </source>
</evidence>
<feature type="transmembrane region" description="Helical" evidence="8">
    <location>
        <begin position="158"/>
        <end position="184"/>
    </location>
</feature>
<evidence type="ECO:0000313" key="10">
    <source>
        <dbReference type="EMBL" id="XFO75442.1"/>
    </source>
</evidence>
<organism evidence="10 11">
    <name type="scientific">Sporomusa acidovorans (strain ATCC 49682 / DSM 3132 / Mol)</name>
    <dbReference type="NCBI Taxonomy" id="1123286"/>
    <lineage>
        <taxon>Bacteria</taxon>
        <taxon>Bacillati</taxon>
        <taxon>Bacillota</taxon>
        <taxon>Negativicutes</taxon>
        <taxon>Selenomonadales</taxon>
        <taxon>Sporomusaceae</taxon>
        <taxon>Sporomusa</taxon>
    </lineage>
</organism>
<feature type="transmembrane region" description="Helical" evidence="8">
    <location>
        <begin position="89"/>
        <end position="108"/>
    </location>
</feature>
<gene>
    <name evidence="10" type="primary">lnt_2</name>
    <name evidence="10" type="ORF">SPACI_055630</name>
</gene>
<feature type="domain" description="CN hydrolase" evidence="9">
    <location>
        <begin position="229"/>
        <end position="447"/>
    </location>
</feature>
<keyword evidence="7 10" id="KW-0012">Acyltransferase</keyword>
<dbReference type="Pfam" id="PF20154">
    <property type="entry name" value="LNT_N"/>
    <property type="match status" value="1"/>
</dbReference>
<feature type="transmembrane region" description="Helical" evidence="8">
    <location>
        <begin position="196"/>
        <end position="213"/>
    </location>
</feature>
<keyword evidence="6 8" id="KW-0472">Membrane</keyword>
<evidence type="ECO:0000259" key="9">
    <source>
        <dbReference type="PROSITE" id="PS50263"/>
    </source>
</evidence>
<keyword evidence="3 10" id="KW-0808">Transferase</keyword>
<dbReference type="EMBL" id="CP155571">
    <property type="protein sequence ID" value="XFO75442.1"/>
    <property type="molecule type" value="Genomic_DNA"/>
</dbReference>
<feature type="transmembrane region" description="Helical" evidence="8">
    <location>
        <begin position="64"/>
        <end position="83"/>
    </location>
</feature>
<reference evidence="10" key="1">
    <citation type="submission" date="2024-05" db="EMBL/GenBank/DDBJ databases">
        <title>Isolation and characterization of Sporomusa carbonis sp. nov., a carboxydotrophic hydrogenogen in the genus of Sporomusa isolated from a charcoal burning pile.</title>
        <authorList>
            <person name="Boeer T."/>
            <person name="Rosenbaum F."/>
            <person name="Eysell L."/>
            <person name="Mueller V."/>
            <person name="Daniel R."/>
            <person name="Poehlein A."/>
        </authorList>
    </citation>
    <scope>NUCLEOTIDE SEQUENCE [LARGE SCALE GENOMIC DNA]</scope>
    <source>
        <strain evidence="10">DSM 3132</strain>
    </source>
</reference>
<proteinExistence type="predicted"/>
<dbReference type="CDD" id="cd07197">
    <property type="entry name" value="nitrilase"/>
    <property type="match status" value="1"/>
</dbReference>
<evidence type="ECO:0000256" key="7">
    <source>
        <dbReference type="ARBA" id="ARBA00023315"/>
    </source>
</evidence>
<feature type="transmembrane region" description="Helical" evidence="8">
    <location>
        <begin position="120"/>
        <end position="138"/>
    </location>
</feature>
<accession>A0ABZ3JAI3</accession>
<dbReference type="PANTHER" id="PTHR38686:SF1">
    <property type="entry name" value="APOLIPOPROTEIN N-ACYLTRANSFERASE"/>
    <property type="match status" value="1"/>
</dbReference>
<keyword evidence="2" id="KW-1003">Cell membrane</keyword>
<feature type="transmembrane region" description="Helical" evidence="8">
    <location>
        <begin position="461"/>
        <end position="479"/>
    </location>
</feature>
<dbReference type="GO" id="GO:0016746">
    <property type="term" value="F:acyltransferase activity"/>
    <property type="evidence" value="ECO:0007669"/>
    <property type="project" value="UniProtKB-KW"/>
</dbReference>
<keyword evidence="5 8" id="KW-1133">Transmembrane helix</keyword>
<evidence type="ECO:0000256" key="8">
    <source>
        <dbReference type="SAM" id="Phobius"/>
    </source>
</evidence>
<dbReference type="InterPro" id="IPR004563">
    <property type="entry name" value="Apolipo_AcylTrfase"/>
</dbReference>
<evidence type="ECO:0000256" key="6">
    <source>
        <dbReference type="ARBA" id="ARBA00023136"/>
    </source>
</evidence>
<feature type="transmembrane region" description="Helical" evidence="8">
    <location>
        <begin position="44"/>
        <end position="59"/>
    </location>
</feature>
<evidence type="ECO:0000256" key="2">
    <source>
        <dbReference type="ARBA" id="ARBA00022475"/>
    </source>
</evidence>
<dbReference type="Pfam" id="PF00795">
    <property type="entry name" value="CN_hydrolase"/>
    <property type="match status" value="1"/>
</dbReference>
<dbReference type="PROSITE" id="PS50263">
    <property type="entry name" value="CN_HYDROLASE"/>
    <property type="match status" value="1"/>
</dbReference>
<dbReference type="Proteomes" id="UP000216052">
    <property type="component" value="Chromosome"/>
</dbReference>
<evidence type="ECO:0000256" key="1">
    <source>
        <dbReference type="ARBA" id="ARBA00004651"/>
    </source>
</evidence>
<name>A0ABZ3JAI3_SPOA4</name>
<protein>
    <submittedName>
        <fullName evidence="10">Apolipoprotein N-acyltransferase</fullName>
        <ecNumber evidence="10">2.3.1.269</ecNumber>
    </submittedName>
</protein>
<evidence type="ECO:0000256" key="5">
    <source>
        <dbReference type="ARBA" id="ARBA00022989"/>
    </source>
</evidence>
<dbReference type="InterPro" id="IPR003010">
    <property type="entry name" value="C-N_Hydrolase"/>
</dbReference>
<keyword evidence="4 8" id="KW-0812">Transmembrane</keyword>
<dbReference type="SUPFAM" id="SSF56317">
    <property type="entry name" value="Carbon-nitrogen hydrolase"/>
    <property type="match status" value="1"/>
</dbReference>
<dbReference type="EC" id="2.3.1.269" evidence="10"/>
<dbReference type="RefSeq" id="WP_093793427.1">
    <property type="nucleotide sequence ID" value="NZ_CP155571.1"/>
</dbReference>
<sequence length="484" mass="54396">MQLLGFNKNAICKQRYWAKWSKLLDCVFATVTSGLSFFLSVESWYFSWIALFILCIYSLRKSVFLTFIVGFTSYMLGAANPHAVLPIFIYWPFITFNAIAVASVLVVFRLIADKWKGWDTSVIFASGLTAQEFIFSLFSPHGTVSSIAYTQVSNLPIIQIASITGIWGITFLMAITTANIALFYRYPQNRRIKANLIPISLLIVTVLFGFYRLNMPLEGEKIKIGIAAISTNLEQYLAVSANKDKQQVNQTIERYIQKVNLLAQSGAEVVLLPEKIINLDGHDKNLQYFSDMVQKNKISLILGVTSKDGNKLYNSAYVFSHEGEEIFQYNKKHLQPTYESRYTPGNSLGVMNKWGIEICKDMDFIQPTLEYSQRGVNIVFIPALDFHDDSWSHARVAIMRGVEGDFAVARAGQWGLLTLSDSRGRILKSVSCDIGQDKADIMGEVPLGTGNSIYSKIGYSFGWMCGLTFIILSTVLLFVKPTKN</sequence>